<evidence type="ECO:0000313" key="10">
    <source>
        <dbReference type="Proteomes" id="UP000604481"/>
    </source>
</evidence>
<dbReference type="EMBL" id="JADFUA010000005">
    <property type="protein sequence ID" value="MBE9609772.1"/>
    <property type="molecule type" value="Genomic_DNA"/>
</dbReference>
<protein>
    <submittedName>
        <fullName evidence="9">ABC transporter permease</fullName>
    </submittedName>
</protein>
<keyword evidence="4 6" id="KW-1133">Transmembrane helix</keyword>
<evidence type="ECO:0000256" key="2">
    <source>
        <dbReference type="ARBA" id="ARBA00022475"/>
    </source>
</evidence>
<comment type="subcellular location">
    <subcellularLocation>
        <location evidence="1">Cell membrane</location>
        <topology evidence="1">Multi-pass membrane protein</topology>
    </subcellularLocation>
</comment>
<evidence type="ECO:0000259" key="7">
    <source>
        <dbReference type="Pfam" id="PF02687"/>
    </source>
</evidence>
<evidence type="ECO:0000256" key="1">
    <source>
        <dbReference type="ARBA" id="ARBA00004651"/>
    </source>
</evidence>
<dbReference type="PANTHER" id="PTHR43738:SF3">
    <property type="entry name" value="ABC TRANSPORTER PERMEASE"/>
    <property type="match status" value="1"/>
</dbReference>
<feature type="transmembrane region" description="Helical" evidence="6">
    <location>
        <begin position="304"/>
        <end position="326"/>
    </location>
</feature>
<sequence length="387" mass="42415">MLTLFFRFALRNTLRHRLRSLLTLAGLIVAILAFGLLQTIISAWYAGVNAASPNRLISRNAISLTFPLPLAYAERIRAQEGIERLSWANWFGGVYIDESNFFPSFAVDAPSYFALYPEFVLPAEQQAAFIRDRRGAVVGAKLAKRFGWEVGDVVPLRGTIYPGNWDFVVRGIYHGRDASTDENQFFFQWDYLNERLRNTLPGMSNQVGIYLLQLAPGQNAAGVSVRVDAEFRNSLAETLTETEKAFQMSFVAMTGAIVSAIEIVSYVVILIIMAVMANTMAMAARERSREYATLKALGFPPHGIGMLVLAESLLLALAGGAIAVALTPPLASAISHQLEQFFPVFAVQTVTMQHQALAALGIGCVAAILPALRAMRIRITDGLRAIA</sequence>
<evidence type="ECO:0000313" key="9">
    <source>
        <dbReference type="EMBL" id="MBE9609772.1"/>
    </source>
</evidence>
<dbReference type="AlphaFoldDB" id="A0A8J7K2A7"/>
<feature type="transmembrane region" description="Helical" evidence="6">
    <location>
        <begin position="356"/>
        <end position="375"/>
    </location>
</feature>
<dbReference type="Pfam" id="PF02687">
    <property type="entry name" value="FtsX"/>
    <property type="match status" value="1"/>
</dbReference>
<dbReference type="Pfam" id="PF12704">
    <property type="entry name" value="MacB_PCD"/>
    <property type="match status" value="1"/>
</dbReference>
<dbReference type="Proteomes" id="UP000604481">
    <property type="component" value="Unassembled WGS sequence"/>
</dbReference>
<evidence type="ECO:0000259" key="8">
    <source>
        <dbReference type="Pfam" id="PF12704"/>
    </source>
</evidence>
<feature type="transmembrane region" description="Helical" evidence="6">
    <location>
        <begin position="21"/>
        <end position="46"/>
    </location>
</feature>
<evidence type="ECO:0000256" key="5">
    <source>
        <dbReference type="ARBA" id="ARBA00023136"/>
    </source>
</evidence>
<gene>
    <name evidence="9" type="ORF">INR99_10450</name>
</gene>
<keyword evidence="5 6" id="KW-0472">Membrane</keyword>
<reference evidence="9 10" key="1">
    <citation type="submission" date="2020-10" db="EMBL/GenBank/DDBJ databases">
        <title>The genome sequence of Chitinilyticum litopenaei 4Y14.</title>
        <authorList>
            <person name="Liu Y."/>
        </authorList>
    </citation>
    <scope>NUCLEOTIDE SEQUENCE [LARGE SCALE GENOMIC DNA]</scope>
    <source>
        <strain evidence="9 10">4Y14</strain>
    </source>
</reference>
<dbReference type="PANTHER" id="PTHR43738">
    <property type="entry name" value="ABC TRANSPORTER, MEMBRANE PROTEIN"/>
    <property type="match status" value="1"/>
</dbReference>
<dbReference type="InterPro" id="IPR051125">
    <property type="entry name" value="ABC-4/HrtB_transporter"/>
</dbReference>
<comment type="caution">
    <text evidence="9">The sequence shown here is derived from an EMBL/GenBank/DDBJ whole genome shotgun (WGS) entry which is preliminary data.</text>
</comment>
<keyword evidence="10" id="KW-1185">Reference proteome</keyword>
<proteinExistence type="predicted"/>
<feature type="domain" description="MacB-like periplasmic core" evidence="8">
    <location>
        <begin position="20"/>
        <end position="227"/>
    </location>
</feature>
<dbReference type="InterPro" id="IPR025857">
    <property type="entry name" value="MacB_PCD"/>
</dbReference>
<feature type="transmembrane region" description="Helical" evidence="6">
    <location>
        <begin position="263"/>
        <end position="283"/>
    </location>
</feature>
<evidence type="ECO:0000256" key="6">
    <source>
        <dbReference type="SAM" id="Phobius"/>
    </source>
</evidence>
<keyword evidence="2" id="KW-1003">Cell membrane</keyword>
<accession>A0A8J7K2A7</accession>
<dbReference type="InterPro" id="IPR003838">
    <property type="entry name" value="ABC3_permease_C"/>
</dbReference>
<name>A0A8J7K2A7_9NEIS</name>
<dbReference type="GO" id="GO:0005886">
    <property type="term" value="C:plasma membrane"/>
    <property type="evidence" value="ECO:0007669"/>
    <property type="project" value="UniProtKB-SubCell"/>
</dbReference>
<organism evidence="9 10">
    <name type="scientific">Chitinilyticum piscinae</name>
    <dbReference type="NCBI Taxonomy" id="2866724"/>
    <lineage>
        <taxon>Bacteria</taxon>
        <taxon>Pseudomonadati</taxon>
        <taxon>Pseudomonadota</taxon>
        <taxon>Betaproteobacteria</taxon>
        <taxon>Neisseriales</taxon>
        <taxon>Chitinibacteraceae</taxon>
        <taxon>Chitinilyticum</taxon>
    </lineage>
</organism>
<feature type="domain" description="ABC3 transporter permease C-terminal" evidence="7">
    <location>
        <begin position="263"/>
        <end position="377"/>
    </location>
</feature>
<evidence type="ECO:0000256" key="3">
    <source>
        <dbReference type="ARBA" id="ARBA00022692"/>
    </source>
</evidence>
<evidence type="ECO:0000256" key="4">
    <source>
        <dbReference type="ARBA" id="ARBA00022989"/>
    </source>
</evidence>
<keyword evidence="3 6" id="KW-0812">Transmembrane</keyword>